<evidence type="ECO:0000313" key="2">
    <source>
        <dbReference type="Proteomes" id="UP000186905"/>
    </source>
</evidence>
<accession>A0A1Q9H243</accession>
<dbReference type="AlphaFoldDB" id="A0A1Q9H243"/>
<gene>
    <name evidence="1" type="ORF">BIT28_14170</name>
</gene>
<reference evidence="1 2" key="1">
    <citation type="submission" date="2016-09" db="EMBL/GenBank/DDBJ databases">
        <title>Photobacterium proteolyticum sp. nov. a protease producing bacterium isolated from ocean sediments of Laizhou Bay.</title>
        <authorList>
            <person name="Li Y."/>
        </authorList>
    </citation>
    <scope>NUCLEOTIDE SEQUENCE [LARGE SCALE GENOMIC DNA]</scope>
    <source>
        <strain evidence="1 2">13-12</strain>
    </source>
</reference>
<dbReference type="Proteomes" id="UP000186905">
    <property type="component" value="Unassembled WGS sequence"/>
</dbReference>
<organism evidence="1 2">
    <name type="scientific">Photobacterium proteolyticum</name>
    <dbReference type="NCBI Taxonomy" id="1903952"/>
    <lineage>
        <taxon>Bacteria</taxon>
        <taxon>Pseudomonadati</taxon>
        <taxon>Pseudomonadota</taxon>
        <taxon>Gammaproteobacteria</taxon>
        <taxon>Vibrionales</taxon>
        <taxon>Vibrionaceae</taxon>
        <taxon>Photobacterium</taxon>
    </lineage>
</organism>
<proteinExistence type="predicted"/>
<dbReference type="EMBL" id="MJIL01000036">
    <property type="protein sequence ID" value="OLQ81665.1"/>
    <property type="molecule type" value="Genomic_DNA"/>
</dbReference>
<dbReference type="STRING" id="1903952.BIT28_14170"/>
<name>A0A1Q9H243_9GAMM</name>
<sequence length="87" mass="9989">MIYTKLHQCWVDFIRFLSKEIANREKIVQDKQEALDQIEQFKEINLAKIEKSSKNKSEKIAATEKAISDAAAKGDLDALKKHLDSLK</sequence>
<dbReference type="RefSeq" id="WP_075761735.1">
    <property type="nucleotide sequence ID" value="NZ_MJIL01000036.1"/>
</dbReference>
<evidence type="ECO:0000313" key="1">
    <source>
        <dbReference type="EMBL" id="OLQ81665.1"/>
    </source>
</evidence>
<comment type="caution">
    <text evidence="1">The sequence shown here is derived from an EMBL/GenBank/DDBJ whole genome shotgun (WGS) entry which is preliminary data.</text>
</comment>
<keyword evidence="2" id="KW-1185">Reference proteome</keyword>
<protein>
    <submittedName>
        <fullName evidence="1">Uncharacterized protein</fullName>
    </submittedName>
</protein>